<keyword evidence="17 18" id="KW-0170">Cobalt</keyword>
<dbReference type="InterPro" id="IPR016037">
    <property type="entry name" value="DHQ_synth_AroB"/>
</dbReference>
<evidence type="ECO:0000256" key="17">
    <source>
        <dbReference type="ARBA" id="ARBA00023285"/>
    </source>
</evidence>
<evidence type="ECO:0000256" key="18">
    <source>
        <dbReference type="HAMAP-Rule" id="MF_00110"/>
    </source>
</evidence>
<feature type="domain" description="3-dehydroquinate synthase C-terminal" evidence="20">
    <location>
        <begin position="181"/>
        <end position="330"/>
    </location>
</feature>
<feature type="binding site" evidence="18">
    <location>
        <position position="248"/>
    </location>
    <ligand>
        <name>Zn(2+)</name>
        <dbReference type="ChEBI" id="CHEBI:29105"/>
    </ligand>
</feature>
<comment type="subcellular location">
    <subcellularLocation>
        <location evidence="4 18">Cytoplasm</location>
    </subcellularLocation>
</comment>
<dbReference type="HAMAP" id="MF_00110">
    <property type="entry name" value="DHQ_synthase"/>
    <property type="match status" value="1"/>
</dbReference>
<evidence type="ECO:0000256" key="2">
    <source>
        <dbReference type="ARBA" id="ARBA00001911"/>
    </source>
</evidence>
<comment type="cofactor">
    <cofactor evidence="18">
        <name>Co(2+)</name>
        <dbReference type="ChEBI" id="CHEBI:48828"/>
    </cofactor>
    <cofactor evidence="18">
        <name>Zn(2+)</name>
        <dbReference type="ChEBI" id="CHEBI:29105"/>
    </cofactor>
    <text evidence="18">Binds 1 divalent metal cation per subunit. Can use either Co(2+) or Zn(2+).</text>
</comment>
<comment type="catalytic activity">
    <reaction evidence="1 18">
        <text>7-phospho-2-dehydro-3-deoxy-D-arabino-heptonate = 3-dehydroquinate + phosphate</text>
        <dbReference type="Rhea" id="RHEA:21968"/>
        <dbReference type="ChEBI" id="CHEBI:32364"/>
        <dbReference type="ChEBI" id="CHEBI:43474"/>
        <dbReference type="ChEBI" id="CHEBI:58394"/>
        <dbReference type="EC" id="4.2.3.4"/>
    </reaction>
</comment>
<dbReference type="RefSeq" id="WP_380858678.1">
    <property type="nucleotide sequence ID" value="NZ_JBHRXV010000004.1"/>
</dbReference>
<dbReference type="InterPro" id="IPR050071">
    <property type="entry name" value="Dehydroquinate_synthase"/>
</dbReference>
<comment type="caution">
    <text evidence="18">Lacks conserved residue(s) required for the propagation of feature annotation.</text>
</comment>
<keyword evidence="10 18" id="KW-0028">Amino-acid biosynthesis</keyword>
<dbReference type="SUPFAM" id="SSF56796">
    <property type="entry name" value="Dehydroquinate synthase-like"/>
    <property type="match status" value="1"/>
</dbReference>
<keyword evidence="22" id="KW-1185">Reference proteome</keyword>
<dbReference type="InterPro" id="IPR056179">
    <property type="entry name" value="DHQS_C"/>
</dbReference>
<keyword evidence="16 18" id="KW-0456">Lyase</keyword>
<reference evidence="22" key="1">
    <citation type="journal article" date="2019" name="Int. J. Syst. Evol. Microbiol.">
        <title>The Global Catalogue of Microorganisms (GCM) 10K type strain sequencing project: providing services to taxonomists for standard genome sequencing and annotation.</title>
        <authorList>
            <consortium name="The Broad Institute Genomics Platform"/>
            <consortium name="The Broad Institute Genome Sequencing Center for Infectious Disease"/>
            <person name="Wu L."/>
            <person name="Ma J."/>
        </authorList>
    </citation>
    <scope>NUCLEOTIDE SEQUENCE [LARGE SCALE GENOMIC DNA]</scope>
    <source>
        <strain evidence="22">KCTC 42644</strain>
    </source>
</reference>
<keyword evidence="15 18" id="KW-0057">Aromatic amino acid biosynthesis</keyword>
<evidence type="ECO:0000256" key="11">
    <source>
        <dbReference type="ARBA" id="ARBA00022723"/>
    </source>
</evidence>
<comment type="cofactor">
    <cofactor evidence="2 18">
        <name>NAD(+)</name>
        <dbReference type="ChEBI" id="CHEBI:57540"/>
    </cofactor>
</comment>
<name>A0ABV7X8R4_9SPHN</name>
<feature type="binding site" evidence="18">
    <location>
        <begin position="105"/>
        <end position="109"/>
    </location>
    <ligand>
        <name>NAD(+)</name>
        <dbReference type="ChEBI" id="CHEBI:57540"/>
    </ligand>
</feature>
<dbReference type="NCBIfam" id="TIGR01357">
    <property type="entry name" value="aroB"/>
    <property type="match status" value="1"/>
</dbReference>
<comment type="similarity">
    <text evidence="6 18">Belongs to the sugar phosphate cyclases superfamily. Dehydroquinate synthase family.</text>
</comment>
<keyword evidence="9 18" id="KW-0963">Cytoplasm</keyword>
<dbReference type="Pfam" id="PF24621">
    <property type="entry name" value="DHQS_C"/>
    <property type="match status" value="1"/>
</dbReference>
<dbReference type="Gene3D" id="3.40.50.1970">
    <property type="match status" value="1"/>
</dbReference>
<evidence type="ECO:0000256" key="16">
    <source>
        <dbReference type="ARBA" id="ARBA00023239"/>
    </source>
</evidence>
<protein>
    <recommendedName>
        <fullName evidence="8 18">3-dehydroquinate synthase</fullName>
        <shortName evidence="18">DHQS</shortName>
        <ecNumber evidence="7 18">4.2.3.4</ecNumber>
    </recommendedName>
</protein>
<dbReference type="PANTHER" id="PTHR43622:SF7">
    <property type="entry name" value="3-DEHYDROQUINATE SYNTHASE, CHLOROPLASTIC"/>
    <property type="match status" value="1"/>
</dbReference>
<dbReference type="PANTHER" id="PTHR43622">
    <property type="entry name" value="3-DEHYDROQUINATE SYNTHASE"/>
    <property type="match status" value="1"/>
</dbReference>
<dbReference type="Proteomes" id="UP001595615">
    <property type="component" value="Unassembled WGS sequence"/>
</dbReference>
<keyword evidence="12 18" id="KW-0547">Nucleotide-binding</keyword>
<gene>
    <name evidence="18 21" type="primary">aroB</name>
    <name evidence="21" type="ORF">ACFOMD_06575</name>
</gene>
<evidence type="ECO:0000256" key="4">
    <source>
        <dbReference type="ARBA" id="ARBA00004496"/>
    </source>
</evidence>
<feature type="binding site" evidence="18">
    <location>
        <position position="151"/>
    </location>
    <ligand>
        <name>NAD(+)</name>
        <dbReference type="ChEBI" id="CHEBI:57540"/>
    </ligand>
</feature>
<dbReference type="InterPro" id="IPR030960">
    <property type="entry name" value="DHQS/DOIS_N"/>
</dbReference>
<evidence type="ECO:0000259" key="20">
    <source>
        <dbReference type="Pfam" id="PF24621"/>
    </source>
</evidence>
<sequence>MKLTVELGPRSYPILIAPGAMREAGALTAEMRGRAMVAVVTDETVAGLHLDTLRAALEGAGRQVEAIILPPGEATKSWAHLALLTDRLLALGVERGDFIVALGGGVIGDLAGFAAAILRRGCRFVQVPTTLLSQVDSSVGGKTAIDSAAGKNLIGAFHQPSLVLIDPNVLATLPMRELRAGYAEIVKIGLIGDAGFFDWCDANLDAVLARDPAALAKAIETAVRAKAEVVAADEHETTGLRALLNLGHTFGHALEGEAGFSDLLLHGEAVACGMVLAFRLSAELGLCPAADAERVAAHIVRAGLPAHPRDIGLTTDAATLVRHMTQDKKMQGGRLGLILARGIGQAFTTKEVELATVEAFLAKVLAEA</sequence>
<dbReference type="EC" id="4.2.3.4" evidence="7 18"/>
<evidence type="ECO:0000256" key="10">
    <source>
        <dbReference type="ARBA" id="ARBA00022605"/>
    </source>
</evidence>
<evidence type="ECO:0000256" key="13">
    <source>
        <dbReference type="ARBA" id="ARBA00022833"/>
    </source>
</evidence>
<dbReference type="EMBL" id="JBHRXV010000004">
    <property type="protein sequence ID" value="MFC3712226.1"/>
    <property type="molecule type" value="Genomic_DNA"/>
</dbReference>
<dbReference type="CDD" id="cd08195">
    <property type="entry name" value="DHQS"/>
    <property type="match status" value="1"/>
</dbReference>
<evidence type="ECO:0000313" key="22">
    <source>
        <dbReference type="Proteomes" id="UP001595615"/>
    </source>
</evidence>
<accession>A0ABV7X8R4</accession>
<comment type="caution">
    <text evidence="21">The sequence shown here is derived from an EMBL/GenBank/DDBJ whole genome shotgun (WGS) entry which is preliminary data.</text>
</comment>
<evidence type="ECO:0000256" key="9">
    <source>
        <dbReference type="ARBA" id="ARBA00022490"/>
    </source>
</evidence>
<evidence type="ECO:0000256" key="8">
    <source>
        <dbReference type="ARBA" id="ARBA00017684"/>
    </source>
</evidence>
<evidence type="ECO:0000256" key="3">
    <source>
        <dbReference type="ARBA" id="ARBA00003485"/>
    </source>
</evidence>
<feature type="domain" description="3-dehydroquinate synthase N-terminal" evidence="19">
    <location>
        <begin position="67"/>
        <end position="179"/>
    </location>
</feature>
<organism evidence="21 22">
    <name type="scientific">Sphingoaurantiacus capsulatus</name>
    <dbReference type="NCBI Taxonomy" id="1771310"/>
    <lineage>
        <taxon>Bacteria</taxon>
        <taxon>Pseudomonadati</taxon>
        <taxon>Pseudomonadota</taxon>
        <taxon>Alphaproteobacteria</taxon>
        <taxon>Sphingomonadales</taxon>
        <taxon>Sphingosinicellaceae</taxon>
        <taxon>Sphingoaurantiacus</taxon>
    </lineage>
</organism>
<evidence type="ECO:0000313" key="21">
    <source>
        <dbReference type="EMBL" id="MFC3712226.1"/>
    </source>
</evidence>
<evidence type="ECO:0000256" key="7">
    <source>
        <dbReference type="ARBA" id="ARBA00013031"/>
    </source>
</evidence>
<evidence type="ECO:0000256" key="5">
    <source>
        <dbReference type="ARBA" id="ARBA00004661"/>
    </source>
</evidence>
<evidence type="ECO:0000256" key="14">
    <source>
        <dbReference type="ARBA" id="ARBA00023027"/>
    </source>
</evidence>
<proteinExistence type="inferred from homology"/>
<evidence type="ECO:0000256" key="15">
    <source>
        <dbReference type="ARBA" id="ARBA00023141"/>
    </source>
</evidence>
<dbReference type="Gene3D" id="1.20.1090.10">
    <property type="entry name" value="Dehydroquinate synthase-like - alpha domain"/>
    <property type="match status" value="1"/>
</dbReference>
<feature type="binding site" evidence="18">
    <location>
        <position position="184"/>
    </location>
    <ligand>
        <name>Zn(2+)</name>
        <dbReference type="ChEBI" id="CHEBI:29105"/>
    </ligand>
</feature>
<dbReference type="PIRSF" id="PIRSF001455">
    <property type="entry name" value="DHQ_synth"/>
    <property type="match status" value="1"/>
</dbReference>
<comment type="pathway">
    <text evidence="5 18">Metabolic intermediate biosynthesis; chorismate biosynthesis; chorismate from D-erythrose 4-phosphate and phosphoenolpyruvate: step 2/7.</text>
</comment>
<dbReference type="Pfam" id="PF01761">
    <property type="entry name" value="DHQ_synthase"/>
    <property type="match status" value="1"/>
</dbReference>
<feature type="binding site" evidence="18">
    <location>
        <position position="142"/>
    </location>
    <ligand>
        <name>NAD(+)</name>
        <dbReference type="ChEBI" id="CHEBI:57540"/>
    </ligand>
</feature>
<dbReference type="GO" id="GO:0003856">
    <property type="term" value="F:3-dehydroquinate synthase activity"/>
    <property type="evidence" value="ECO:0007669"/>
    <property type="project" value="UniProtKB-EC"/>
</dbReference>
<comment type="function">
    <text evidence="3 18">Catalyzes the conversion of 3-deoxy-D-arabino-heptulosonate 7-phosphate (DAHP) to dehydroquinate (DHQ).</text>
</comment>
<dbReference type="InterPro" id="IPR030963">
    <property type="entry name" value="DHQ_synth_fam"/>
</dbReference>
<keyword evidence="14 18" id="KW-0520">NAD</keyword>
<evidence type="ECO:0000259" key="19">
    <source>
        <dbReference type="Pfam" id="PF01761"/>
    </source>
</evidence>
<keyword evidence="11 18" id="KW-0479">Metal-binding</keyword>
<evidence type="ECO:0000256" key="12">
    <source>
        <dbReference type="ARBA" id="ARBA00022741"/>
    </source>
</evidence>
<feature type="binding site" evidence="18">
    <location>
        <position position="266"/>
    </location>
    <ligand>
        <name>Zn(2+)</name>
        <dbReference type="ChEBI" id="CHEBI:29105"/>
    </ligand>
</feature>
<evidence type="ECO:0000256" key="1">
    <source>
        <dbReference type="ARBA" id="ARBA00001393"/>
    </source>
</evidence>
<evidence type="ECO:0000256" key="6">
    <source>
        <dbReference type="ARBA" id="ARBA00005412"/>
    </source>
</evidence>
<feature type="binding site" evidence="18">
    <location>
        <begin position="129"/>
        <end position="130"/>
    </location>
    <ligand>
        <name>NAD(+)</name>
        <dbReference type="ChEBI" id="CHEBI:57540"/>
    </ligand>
</feature>
<keyword evidence="13 18" id="KW-0862">Zinc</keyword>